<dbReference type="EC" id="3.2.1.4" evidence="10"/>
<dbReference type="GO" id="GO:0030245">
    <property type="term" value="P:cellulose catabolic process"/>
    <property type="evidence" value="ECO:0007669"/>
    <property type="project" value="UniProtKB-KW"/>
</dbReference>
<reference evidence="12 13" key="1">
    <citation type="journal article" date="2018" name="Science">
        <title>The opium poppy genome and morphinan production.</title>
        <authorList>
            <person name="Guo L."/>
            <person name="Winzer T."/>
            <person name="Yang X."/>
            <person name="Li Y."/>
            <person name="Ning Z."/>
            <person name="He Z."/>
            <person name="Teodor R."/>
            <person name="Lu Y."/>
            <person name="Bowser T.A."/>
            <person name="Graham I.A."/>
            <person name="Ye K."/>
        </authorList>
    </citation>
    <scope>NUCLEOTIDE SEQUENCE [LARGE SCALE GENOMIC DNA]</scope>
    <source>
        <strain evidence="13">cv. HN1</strain>
        <tissue evidence="12">Leaves</tissue>
    </source>
</reference>
<dbReference type="InterPro" id="IPR001701">
    <property type="entry name" value="Glyco_hydro_9"/>
</dbReference>
<evidence type="ECO:0000313" key="13">
    <source>
        <dbReference type="Proteomes" id="UP000316621"/>
    </source>
</evidence>
<comment type="catalytic activity">
    <reaction evidence="1 10">
        <text>Endohydrolysis of (1-&gt;4)-beta-D-glucosidic linkages in cellulose, lichenin and cereal beta-D-glucans.</text>
        <dbReference type="EC" id="3.2.1.4"/>
    </reaction>
</comment>
<evidence type="ECO:0000259" key="11">
    <source>
        <dbReference type="Pfam" id="PF00759"/>
    </source>
</evidence>
<dbReference type="PANTHER" id="PTHR22298">
    <property type="entry name" value="ENDO-1,4-BETA-GLUCANASE"/>
    <property type="match status" value="1"/>
</dbReference>
<keyword evidence="10" id="KW-0732">Signal</keyword>
<dbReference type="GO" id="GO:0008810">
    <property type="term" value="F:cellulase activity"/>
    <property type="evidence" value="ECO:0007669"/>
    <property type="project" value="UniProtKB-EC"/>
</dbReference>
<feature type="domain" description="Glycoside hydrolase family 9" evidence="11">
    <location>
        <begin position="47"/>
        <end position="502"/>
    </location>
</feature>
<dbReference type="PROSITE" id="PS00698">
    <property type="entry name" value="GH9_3"/>
    <property type="match status" value="1"/>
</dbReference>
<evidence type="ECO:0000256" key="1">
    <source>
        <dbReference type="ARBA" id="ARBA00000966"/>
    </source>
</evidence>
<keyword evidence="13" id="KW-1185">Reference proteome</keyword>
<dbReference type="InterPro" id="IPR033126">
    <property type="entry name" value="Glyco_hydro_9_Asp/Glu_AS"/>
</dbReference>
<dbReference type="InterPro" id="IPR018221">
    <property type="entry name" value="Glyco_hydro_9_His_AS"/>
</dbReference>
<keyword evidence="3 8" id="KW-0378">Hydrolase</keyword>
<keyword evidence="4 10" id="KW-0136">Cellulose degradation</keyword>
<evidence type="ECO:0000256" key="5">
    <source>
        <dbReference type="ARBA" id="ARBA00023277"/>
    </source>
</evidence>
<organism evidence="12 13">
    <name type="scientific">Papaver somniferum</name>
    <name type="common">Opium poppy</name>
    <dbReference type="NCBI Taxonomy" id="3469"/>
    <lineage>
        <taxon>Eukaryota</taxon>
        <taxon>Viridiplantae</taxon>
        <taxon>Streptophyta</taxon>
        <taxon>Embryophyta</taxon>
        <taxon>Tracheophyta</taxon>
        <taxon>Spermatophyta</taxon>
        <taxon>Magnoliopsida</taxon>
        <taxon>Ranunculales</taxon>
        <taxon>Papaveraceae</taxon>
        <taxon>Papaveroideae</taxon>
        <taxon>Papaver</taxon>
    </lineage>
</organism>
<dbReference type="OMA" id="QNEDNAY"/>
<keyword evidence="5 8" id="KW-0119">Carbohydrate metabolism</keyword>
<comment type="similarity">
    <text evidence="2 8 10">Belongs to the glycosyl hydrolase 9 (cellulase E) family.</text>
</comment>
<evidence type="ECO:0000256" key="7">
    <source>
        <dbReference type="ARBA" id="ARBA00023326"/>
    </source>
</evidence>
<dbReference type="AlphaFoldDB" id="A0A4Y7KMF6"/>
<evidence type="ECO:0000256" key="9">
    <source>
        <dbReference type="PROSITE-ProRule" id="PRU10060"/>
    </source>
</evidence>
<keyword evidence="7 8" id="KW-0624">Polysaccharide degradation</keyword>
<feature type="chain" id="PRO_5021510678" description="Endoglucanase" evidence="10">
    <location>
        <begin position="30"/>
        <end position="510"/>
    </location>
</feature>
<gene>
    <name evidence="12" type="ORF">C5167_048832</name>
</gene>
<proteinExistence type="inferred from homology"/>
<feature type="active site" evidence="8">
    <location>
        <position position="430"/>
    </location>
</feature>
<dbReference type="PROSITE" id="PS00592">
    <property type="entry name" value="GH9_2"/>
    <property type="match status" value="1"/>
</dbReference>
<name>A0A4Y7KMF6_PAPSO</name>
<sequence>MGQSRSSSCLIVSMLIVTLIMVMVNESHSAGREFTNRHRKKPNNINYADALTKSILFFEGQRSGKLPGNQRMAWRKDSAIYDGSLVGVDLSGGYYDAGDNLKFNFPMAFTTTVLSWSVLEFGQLMGSDLQYAIDAIKWSTDYLIKCTNNPDVIYVQVGEPNSDHGCWDRPEDMDTDRMAYAINTTHPGSEVSAEMAAALAASSIVFQSSDPVYSKTLLDRATQVFSFANTYRGNYNDCLRPVVCPFYCDWSGFQDELAWGALWLYKATHETRYLDILNTANYVAYAHEFGWDNKDAGINVLATIELLLNGSSLSEHLSNKGEDYRLNADRFVCGILPENPTSVTYSPGGLMHKKEGSYMQVPGAISFLALVYALHLNGVNQAIDCPDGTRVTPQKLVAIAKSQVDYILGNNPLSMSYMVGYGDKFPTRIHHRASSMPSLDQYPQQMHCKDGTPYYETSNPNPNLLIGAVVGGPDMMDQFADNRAQYAASEPTTYINAPLTGLFAYFAHNT</sequence>
<evidence type="ECO:0000256" key="2">
    <source>
        <dbReference type="ARBA" id="ARBA00007072"/>
    </source>
</evidence>
<evidence type="ECO:0000256" key="3">
    <source>
        <dbReference type="ARBA" id="ARBA00022801"/>
    </source>
</evidence>
<evidence type="ECO:0000256" key="4">
    <source>
        <dbReference type="ARBA" id="ARBA00023001"/>
    </source>
</evidence>
<dbReference type="EMBL" id="CM010722">
    <property type="protein sequence ID" value="RZC73351.1"/>
    <property type="molecule type" value="Genomic_DNA"/>
</dbReference>
<dbReference type="STRING" id="3469.A0A4Y7KMF6"/>
<dbReference type="Proteomes" id="UP000316621">
    <property type="component" value="Chromosome 8"/>
</dbReference>
<evidence type="ECO:0000256" key="8">
    <source>
        <dbReference type="PROSITE-ProRule" id="PRU10059"/>
    </source>
</evidence>
<feature type="signal peptide" evidence="10">
    <location>
        <begin position="1"/>
        <end position="29"/>
    </location>
</feature>
<dbReference type="Pfam" id="PF00759">
    <property type="entry name" value="Glyco_hydro_9"/>
    <property type="match status" value="1"/>
</dbReference>
<feature type="active site" evidence="9">
    <location>
        <position position="490"/>
    </location>
</feature>
<protein>
    <recommendedName>
        <fullName evidence="10">Endoglucanase</fullName>
        <ecNumber evidence="10">3.2.1.4</ecNumber>
    </recommendedName>
</protein>
<dbReference type="FunFam" id="1.50.10.10:FF:000020">
    <property type="entry name" value="Endoglucanase"/>
    <property type="match status" value="1"/>
</dbReference>
<dbReference type="Gene3D" id="1.50.10.10">
    <property type="match status" value="1"/>
</dbReference>
<accession>A0A4Y7KMF6</accession>
<evidence type="ECO:0000256" key="10">
    <source>
        <dbReference type="RuleBase" id="RU361166"/>
    </source>
</evidence>
<dbReference type="OrthoDB" id="10257085at2759"/>
<dbReference type="InterPro" id="IPR008928">
    <property type="entry name" value="6-hairpin_glycosidase_sf"/>
</dbReference>
<evidence type="ECO:0000256" key="6">
    <source>
        <dbReference type="ARBA" id="ARBA00023295"/>
    </source>
</evidence>
<dbReference type="InterPro" id="IPR012341">
    <property type="entry name" value="6hp_glycosidase-like_sf"/>
</dbReference>
<dbReference type="Gramene" id="RZC73351">
    <property type="protein sequence ID" value="RZC73351"/>
    <property type="gene ID" value="C5167_048832"/>
</dbReference>
<dbReference type="SUPFAM" id="SSF48208">
    <property type="entry name" value="Six-hairpin glycosidases"/>
    <property type="match status" value="1"/>
</dbReference>
<keyword evidence="6 8" id="KW-0326">Glycosidase</keyword>
<feature type="active site" evidence="9">
    <location>
        <position position="481"/>
    </location>
</feature>
<evidence type="ECO:0000313" key="12">
    <source>
        <dbReference type="EMBL" id="RZC73351.1"/>
    </source>
</evidence>